<sequence>MTIDTQKLLSLFDTAAQAYGWAGGTGTVGQFQTALTNYQKARGDLEQALEAQEAEIARLRDALAEIVAAADGDGWSQLDPSFEKARAALSGESHE</sequence>
<gene>
    <name evidence="2" type="ORF">ABRZ04_05380</name>
</gene>
<protein>
    <submittedName>
        <fullName evidence="2">Uncharacterized protein</fullName>
    </submittedName>
</protein>
<keyword evidence="1" id="KW-0175">Coiled coil</keyword>
<name>A0AB39D3C0_9BURK</name>
<feature type="coiled-coil region" evidence="1">
    <location>
        <begin position="35"/>
        <end position="69"/>
    </location>
</feature>
<evidence type="ECO:0000313" key="2">
    <source>
        <dbReference type="EMBL" id="XDJ48498.1"/>
    </source>
</evidence>
<reference evidence="2" key="1">
    <citation type="submission" date="2024-05" db="EMBL/GenBank/DDBJ databases">
        <authorList>
            <person name="Luo Y.-C."/>
            <person name="Nicholds J."/>
            <person name="Mortimer T."/>
            <person name="Maboni G."/>
        </authorList>
    </citation>
    <scope>NUCLEOTIDE SEQUENCE</scope>
    <source>
        <strain evidence="2">151836</strain>
    </source>
</reference>
<evidence type="ECO:0000256" key="1">
    <source>
        <dbReference type="SAM" id="Coils"/>
    </source>
</evidence>
<organism evidence="2">
    <name type="scientific">Castellaniella ginsengisoli</name>
    <dbReference type="NCBI Taxonomy" id="546114"/>
    <lineage>
        <taxon>Bacteria</taxon>
        <taxon>Pseudomonadati</taxon>
        <taxon>Pseudomonadota</taxon>
        <taxon>Betaproteobacteria</taxon>
        <taxon>Burkholderiales</taxon>
        <taxon>Alcaligenaceae</taxon>
        <taxon>Castellaniella</taxon>
    </lineage>
</organism>
<proteinExistence type="predicted"/>
<dbReference type="RefSeq" id="WP_368640615.1">
    <property type="nucleotide sequence ID" value="NZ_CP158254.1"/>
</dbReference>
<accession>A0AB39D3C0</accession>
<dbReference type="EMBL" id="CP158254">
    <property type="protein sequence ID" value="XDJ48498.1"/>
    <property type="molecule type" value="Genomic_DNA"/>
</dbReference>
<dbReference type="AlphaFoldDB" id="A0AB39D3C0"/>